<dbReference type="InterPro" id="IPR010982">
    <property type="entry name" value="Lambda_DNA-bd_dom_sf"/>
</dbReference>
<dbReference type="EMBL" id="JXTP01000092">
    <property type="protein sequence ID" value="KIU25948.1"/>
    <property type="molecule type" value="Genomic_DNA"/>
</dbReference>
<protein>
    <submittedName>
        <fullName evidence="3">XRE family transcriptional regulator</fullName>
    </submittedName>
</protein>
<evidence type="ECO:0000259" key="2">
    <source>
        <dbReference type="PROSITE" id="PS50943"/>
    </source>
</evidence>
<dbReference type="InterPro" id="IPR001387">
    <property type="entry name" value="Cro/C1-type_HTH"/>
</dbReference>
<dbReference type="Pfam" id="PF01381">
    <property type="entry name" value="HTH_3"/>
    <property type="match status" value="1"/>
</dbReference>
<dbReference type="PANTHER" id="PTHR46797:SF1">
    <property type="entry name" value="METHYLPHOSPHONATE SYNTHASE"/>
    <property type="match status" value="1"/>
</dbReference>
<keyword evidence="1" id="KW-0238">DNA-binding</keyword>
<dbReference type="PATRIC" id="fig|1549858.7.peg.1536"/>
<dbReference type="SMART" id="SM00530">
    <property type="entry name" value="HTH_XRE"/>
    <property type="match status" value="1"/>
</dbReference>
<dbReference type="GO" id="GO:0003700">
    <property type="term" value="F:DNA-binding transcription factor activity"/>
    <property type="evidence" value="ECO:0007669"/>
    <property type="project" value="TreeGrafter"/>
</dbReference>
<evidence type="ECO:0000256" key="1">
    <source>
        <dbReference type="ARBA" id="ARBA00023125"/>
    </source>
</evidence>
<evidence type="ECO:0000313" key="3">
    <source>
        <dbReference type="EMBL" id="KIU25948.1"/>
    </source>
</evidence>
<dbReference type="InterPro" id="IPR050807">
    <property type="entry name" value="TransReg_Diox_bact_type"/>
</dbReference>
<dbReference type="PANTHER" id="PTHR46797">
    <property type="entry name" value="HTH-TYPE TRANSCRIPTIONAL REGULATOR"/>
    <property type="match status" value="1"/>
</dbReference>
<dbReference type="SUPFAM" id="SSF47413">
    <property type="entry name" value="lambda repressor-like DNA-binding domains"/>
    <property type="match status" value="1"/>
</dbReference>
<organism evidence="3 4">
    <name type="scientific">Sphingomonas melonis</name>
    <dbReference type="NCBI Taxonomy" id="152682"/>
    <lineage>
        <taxon>Bacteria</taxon>
        <taxon>Pseudomonadati</taxon>
        <taxon>Pseudomonadota</taxon>
        <taxon>Alphaproteobacteria</taxon>
        <taxon>Sphingomonadales</taxon>
        <taxon>Sphingomonadaceae</taxon>
        <taxon>Sphingomonas</taxon>
    </lineage>
</organism>
<reference evidence="3 4" key="1">
    <citation type="submission" date="2015-01" db="EMBL/GenBank/DDBJ databases">
        <title>Genome of Sphingomonas taxi strain 30a.</title>
        <authorList>
            <person name="Eevers N."/>
            <person name="Van Hamme J."/>
            <person name="Bottos E."/>
            <person name="Weyens N."/>
            <person name="Vangronsveld J."/>
        </authorList>
    </citation>
    <scope>NUCLEOTIDE SEQUENCE [LARGE SCALE GENOMIC DNA]</scope>
    <source>
        <strain evidence="3 4">30a</strain>
    </source>
</reference>
<name>A0A0D1JXJ5_9SPHN</name>
<dbReference type="AlphaFoldDB" id="A0A0D1JXJ5"/>
<dbReference type="PROSITE" id="PS50943">
    <property type="entry name" value="HTH_CROC1"/>
    <property type="match status" value="1"/>
</dbReference>
<proteinExistence type="predicted"/>
<evidence type="ECO:0000313" key="4">
    <source>
        <dbReference type="Proteomes" id="UP000033203"/>
    </source>
</evidence>
<accession>A0A0D1JXJ5</accession>
<dbReference type="Proteomes" id="UP000033203">
    <property type="component" value="Unassembled WGS sequence"/>
</dbReference>
<comment type="caution">
    <text evidence="3">The sequence shown here is derived from an EMBL/GenBank/DDBJ whole genome shotgun (WGS) entry which is preliminary data.</text>
</comment>
<dbReference type="CDD" id="cd00093">
    <property type="entry name" value="HTH_XRE"/>
    <property type="match status" value="1"/>
</dbReference>
<dbReference type="Gene3D" id="1.10.260.40">
    <property type="entry name" value="lambda repressor-like DNA-binding domains"/>
    <property type="match status" value="1"/>
</dbReference>
<feature type="domain" description="HTH cro/C1-type" evidence="2">
    <location>
        <begin position="22"/>
        <end position="76"/>
    </location>
</feature>
<sequence>MPKVIIADNVRLPLAELFGGRLKQRRLAHNMTQAQLAERTGSTAAYISQVERAQANPTLDLMAKIAEVLDTDVWDLLRPNND</sequence>
<gene>
    <name evidence="3" type="ORF">SR41_17475</name>
</gene>
<dbReference type="GO" id="GO:0005829">
    <property type="term" value="C:cytosol"/>
    <property type="evidence" value="ECO:0007669"/>
    <property type="project" value="TreeGrafter"/>
</dbReference>
<dbReference type="GO" id="GO:0003677">
    <property type="term" value="F:DNA binding"/>
    <property type="evidence" value="ECO:0007669"/>
    <property type="project" value="UniProtKB-KW"/>
</dbReference>